<dbReference type="Proteomes" id="UP000271087">
    <property type="component" value="Unassembled WGS sequence"/>
</dbReference>
<feature type="domain" description="PH" evidence="4">
    <location>
        <begin position="9"/>
        <end position="65"/>
    </location>
</feature>
<evidence type="ECO:0000256" key="3">
    <source>
        <dbReference type="SAM" id="MobiDB-lite"/>
    </source>
</evidence>
<feature type="region of interest" description="Disordered" evidence="3">
    <location>
        <begin position="484"/>
        <end position="513"/>
    </location>
</feature>
<reference evidence="6 7" key="2">
    <citation type="submission" date="2018-08" db="EMBL/GenBank/DDBJ databases">
        <authorList>
            <person name="Laetsch R D."/>
            <person name="Stevens L."/>
            <person name="Kumar S."/>
            <person name="Blaxter L. M."/>
        </authorList>
    </citation>
    <scope>NUCLEOTIDE SEQUENCE [LARGE SCALE GENOMIC DNA]</scope>
</reference>
<dbReference type="PANTHER" id="PTHR14309:SF12">
    <property type="entry name" value="PH DOMAIN-CONTAINING PROTEIN"/>
    <property type="match status" value="1"/>
</dbReference>
<evidence type="ECO:0000259" key="5">
    <source>
        <dbReference type="Pfam" id="PF14214"/>
    </source>
</evidence>
<dbReference type="InterPro" id="IPR011993">
    <property type="entry name" value="PH-like_dom_sf"/>
</dbReference>
<organism evidence="8">
    <name type="scientific">Onchocerca ochengi</name>
    <name type="common">Filarial nematode worm</name>
    <dbReference type="NCBI Taxonomy" id="42157"/>
    <lineage>
        <taxon>Eukaryota</taxon>
        <taxon>Metazoa</taxon>
        <taxon>Ecdysozoa</taxon>
        <taxon>Nematoda</taxon>
        <taxon>Chromadorea</taxon>
        <taxon>Rhabditida</taxon>
        <taxon>Spirurina</taxon>
        <taxon>Spiruromorpha</taxon>
        <taxon>Filarioidea</taxon>
        <taxon>Onchocercidae</taxon>
        <taxon>Onchocerca</taxon>
    </lineage>
</organism>
<evidence type="ECO:0000256" key="2">
    <source>
        <dbReference type="ARBA" id="ARBA00023136"/>
    </source>
</evidence>
<evidence type="ECO:0000256" key="1">
    <source>
        <dbReference type="ARBA" id="ARBA00004370"/>
    </source>
</evidence>
<dbReference type="GO" id="GO:0045595">
    <property type="term" value="P:regulation of cell differentiation"/>
    <property type="evidence" value="ECO:0007669"/>
    <property type="project" value="TreeGrafter"/>
</dbReference>
<gene>
    <name evidence="6" type="ORF">NOO_LOCUS3665</name>
</gene>
<keyword evidence="7" id="KW-1185">Reference proteome</keyword>
<evidence type="ECO:0000313" key="6">
    <source>
        <dbReference type="EMBL" id="VDK69996.1"/>
    </source>
</evidence>
<name>A0A182E6M6_ONCOC</name>
<evidence type="ECO:0000313" key="8">
    <source>
        <dbReference type="WBParaSite" id="nOo.2.0.1.t03665-RA"/>
    </source>
</evidence>
<evidence type="ECO:0000259" key="4">
    <source>
        <dbReference type="Pfam" id="PF00169"/>
    </source>
</evidence>
<comment type="subcellular location">
    <subcellularLocation>
        <location evidence="1">Membrane</location>
    </subcellularLocation>
</comment>
<dbReference type="InterPro" id="IPR001849">
    <property type="entry name" value="PH_domain"/>
</dbReference>
<dbReference type="GO" id="GO:0016020">
    <property type="term" value="C:membrane"/>
    <property type="evidence" value="ECO:0007669"/>
    <property type="project" value="UniProtKB-SubCell"/>
</dbReference>
<feature type="compositionally biased region" description="Polar residues" evidence="3">
    <location>
        <begin position="353"/>
        <end position="372"/>
    </location>
</feature>
<dbReference type="InterPro" id="IPR025476">
    <property type="entry name" value="Helitron_helicase-like"/>
</dbReference>
<feature type="domain" description="Helitron helicase-like" evidence="5">
    <location>
        <begin position="151"/>
        <end position="212"/>
    </location>
</feature>
<proteinExistence type="predicted"/>
<feature type="compositionally biased region" description="Polar residues" evidence="3">
    <location>
        <begin position="488"/>
        <end position="512"/>
    </location>
</feature>
<dbReference type="WBParaSite" id="nOo.2.0.1.t03665-RA">
    <property type="protein sequence ID" value="nOo.2.0.1.t03665-RA"/>
    <property type="gene ID" value="nOo.2.0.1.g03665"/>
</dbReference>
<dbReference type="Pfam" id="PF00169">
    <property type="entry name" value="PH"/>
    <property type="match status" value="1"/>
</dbReference>
<feature type="compositionally biased region" description="Polar residues" evidence="3">
    <location>
        <begin position="325"/>
        <end position="334"/>
    </location>
</feature>
<reference evidence="8" key="1">
    <citation type="submission" date="2016-06" db="UniProtKB">
        <authorList>
            <consortium name="WormBaseParasite"/>
        </authorList>
    </citation>
    <scope>IDENTIFICATION</scope>
</reference>
<feature type="compositionally biased region" description="Pro residues" evidence="3">
    <location>
        <begin position="336"/>
        <end position="351"/>
    </location>
</feature>
<feature type="region of interest" description="Disordered" evidence="3">
    <location>
        <begin position="312"/>
        <end position="379"/>
    </location>
</feature>
<sequence>MSDFQRKLKEGEILRYKSGFLGKKWKECWAVLFSDSEFIWFDKKGDSKPAGSVFLKDVVPYTCVGPMCDRMPAMRATLPLIFLDQQQTQLRVQQSRDYNCLAFRCNPADDYGLSPHVLIGTMNEKLIDATMLYNIQSFFGMVPMDITLTCNCICSPLGRPDQCVTFTCNAAWDDIQNLLLPGQSPMNRYDIKTRIFRPKLKLLMDFMVKYKDLREVVTRNMIHGPYGSLNLNLPCMIDGKCSKRYPRALVSNTQLQEMMDILYTEVRRPELPPRYSLYHLVGIGMDSQASKVHWFLFSSDSDLESWFTEIMKTLPKPNPPPADASAQQLPTTGSKAPPPTYSPPPVYPSSPPQVANTYPSQPVYNPATNPAQSPMYPTAVPNYGGGAPGGGGSTTVIIADRNGGGGYGPRYGDGGSSGPGLGTGMLMGSLLGFGLGSVWGGGLHSGFGFGGHHSCPPMGMGSGFGGGYVQDNDTFITNNYYNIGPESGGTSSERNTESSTVDDPVNNPNTTQDYYDGYDVGVGGDYNDSGDYDIGGGYDDSGGYDVGGGDDFGGGDFGDFGGGDW</sequence>
<dbReference type="InterPro" id="IPR039680">
    <property type="entry name" value="PLEKHB1/2"/>
</dbReference>
<dbReference type="Pfam" id="PF14214">
    <property type="entry name" value="Helitron_like_N"/>
    <property type="match status" value="1"/>
</dbReference>
<dbReference type="EMBL" id="UYRW01000723">
    <property type="protein sequence ID" value="VDK69996.1"/>
    <property type="molecule type" value="Genomic_DNA"/>
</dbReference>
<accession>A0A182E6M6</accession>
<dbReference type="AlphaFoldDB" id="A0A182E6M6"/>
<dbReference type="OrthoDB" id="5914923at2759"/>
<keyword evidence="2" id="KW-0472">Membrane</keyword>
<protein>
    <submittedName>
        <fullName evidence="8">PH domain-containing protein</fullName>
    </submittedName>
</protein>
<dbReference type="SUPFAM" id="SSF50729">
    <property type="entry name" value="PH domain-like"/>
    <property type="match status" value="1"/>
</dbReference>
<dbReference type="Gene3D" id="2.30.29.30">
    <property type="entry name" value="Pleckstrin-homology domain (PH domain)/Phosphotyrosine-binding domain (PTB)"/>
    <property type="match status" value="1"/>
</dbReference>
<evidence type="ECO:0000313" key="7">
    <source>
        <dbReference type="Proteomes" id="UP000271087"/>
    </source>
</evidence>
<dbReference type="PANTHER" id="PTHR14309">
    <property type="entry name" value="EXPRESSED PROTEIN"/>
    <property type="match status" value="1"/>
</dbReference>